<keyword evidence="2" id="KW-0732">Signal</keyword>
<evidence type="ECO:0000313" key="3">
    <source>
        <dbReference type="EMBL" id="BAT57130.2"/>
    </source>
</evidence>
<reference evidence="3" key="1">
    <citation type="journal article" date="2015" name="Virulence">
        <title>Characterization of unstable pEntYN10 from enterotoxigenic Escherichia coli (ETEC) O169:H41.</title>
        <authorList>
            <person name="Ban E."/>
            <person name="Yoshida Y."/>
            <person name="Wakushima M."/>
            <person name="Wajima T."/>
            <person name="Hamabata T."/>
            <person name="Ichikawa N."/>
            <person name="Abe H."/>
            <person name="Horiguchi Y."/>
            <person name="Hara-Kudo Y."/>
            <person name="Kage-Nakadai E."/>
            <person name="Yamamoto T."/>
            <person name="Wada T."/>
            <person name="Nishikawa Y."/>
        </authorList>
    </citation>
    <scope>NUCLEOTIDE SEQUENCE</scope>
    <source>
        <strain evidence="3">O169:H41</strain>
        <plasmid evidence="3">pEntYN10</plasmid>
    </source>
</reference>
<keyword evidence="1" id="KW-0175">Coiled coil</keyword>
<geneLocation type="plasmid" evidence="3">
    <name>pEntYN10</name>
</geneLocation>
<evidence type="ECO:0000256" key="2">
    <source>
        <dbReference type="SAM" id="SignalP"/>
    </source>
</evidence>
<name>A0A0S3PNF4_ECOLX</name>
<dbReference type="AlphaFoldDB" id="A0A0S3PNF4"/>
<dbReference type="EMBL" id="AP014654">
    <property type="protein sequence ID" value="BAT57130.2"/>
    <property type="molecule type" value="Genomic_DNA"/>
</dbReference>
<dbReference type="SUPFAM" id="SSF56954">
    <property type="entry name" value="Outer membrane efflux proteins (OEP)"/>
    <property type="match status" value="1"/>
</dbReference>
<feature type="coiled-coil region" evidence="1">
    <location>
        <begin position="306"/>
        <end position="351"/>
    </location>
</feature>
<feature type="chain" id="PRO_5008488004" evidence="2">
    <location>
        <begin position="21"/>
        <end position="400"/>
    </location>
</feature>
<accession>A0A0S3PNF4</accession>
<organism evidence="3">
    <name type="scientific">Escherichia coli O169:H41</name>
    <dbReference type="NCBI Taxonomy" id="1446701"/>
    <lineage>
        <taxon>Bacteria</taxon>
        <taxon>Pseudomonadati</taxon>
        <taxon>Pseudomonadota</taxon>
        <taxon>Gammaproteobacteria</taxon>
        <taxon>Enterobacterales</taxon>
        <taxon>Enterobacteriaceae</taxon>
        <taxon>Escherichia</taxon>
    </lineage>
</organism>
<protein>
    <submittedName>
        <fullName evidence="3">ABC transporter membrane protein AatA</fullName>
    </submittedName>
</protein>
<gene>
    <name evidence="3" type="primary">aatA</name>
</gene>
<feature type="signal peptide" evidence="2">
    <location>
        <begin position="1"/>
        <end position="20"/>
    </location>
</feature>
<evidence type="ECO:0000256" key="1">
    <source>
        <dbReference type="SAM" id="Coils"/>
    </source>
</evidence>
<dbReference type="GO" id="GO:0015562">
    <property type="term" value="F:efflux transmembrane transporter activity"/>
    <property type="evidence" value="ECO:0007669"/>
    <property type="project" value="InterPro"/>
</dbReference>
<proteinExistence type="predicted"/>
<dbReference type="RefSeq" id="WP_001595205.1">
    <property type="nucleotide sequence ID" value="NZ_AP014654.1"/>
</dbReference>
<sequence length="400" mass="46729">MKPIFILVAIALLGSSSVFANVCPLDIYFSKSIEYRTYQVQSEQNKMERQDNDYSLLPEISIFTGQSAYNKSGFKSPEYSSAGIYLSMPIYSGGRYFLNNDRLSLLDKLQSISIEKSRINYLLSIYEKIMRRNEINYLLREYHLRQNDSDIENKRLQYLFEKGDVSGFELNLKRNMNEDSYRNIKLLKSELRLLEWSLNKEYHIPQNMFGFIDSSTIKLCKRNSITSLIKKENITELTEANINYLLEKSTDYPSLSLSLSIRPQKGGEIRNVSIQHGDYSASINLNIPLSGLLKQNTKKERHSHSVNSAKIKIDKKNMELESARENTLNKLDDATNELVHLRKQLSHNKNKINYLRKQLKENNNIVSYYDEISALNEIERSLIKKENEIEIYKMHMFYID</sequence>
<dbReference type="Gene3D" id="1.20.1600.10">
    <property type="entry name" value="Outer membrane efflux proteins (OEP)"/>
    <property type="match status" value="1"/>
</dbReference>
<dbReference type="GO" id="GO:0009279">
    <property type="term" value="C:cell outer membrane"/>
    <property type="evidence" value="ECO:0007669"/>
    <property type="project" value="UniProtKB-SubCell"/>
</dbReference>
<keyword evidence="3" id="KW-0614">Plasmid</keyword>